<reference evidence="3" key="1">
    <citation type="submission" date="2017-02" db="EMBL/GenBank/DDBJ databases">
        <authorList>
            <person name="Varghese N."/>
            <person name="Submissions S."/>
        </authorList>
    </citation>
    <scope>NUCLEOTIDE SEQUENCE [LARGE SCALE GENOMIC DNA]</scope>
    <source>
        <strain evidence="3">9H-4</strain>
    </source>
</reference>
<evidence type="ECO:0008006" key="4">
    <source>
        <dbReference type="Google" id="ProtNLM"/>
    </source>
</evidence>
<sequence length="142" mass="14916">MSLRSVVPLLLAVILLAGCGQRESSGDGAGPSPSASADGAEQQEAAEAVLRRHLLAADAGDCDVVKETVLVPEQVECGDVREQQGRWSADGTDLEEVPMGVEIFDDSATVTVRWPKGPEDTWDLQLAEGGWLVLSADSGDDV</sequence>
<evidence type="ECO:0000256" key="1">
    <source>
        <dbReference type="SAM" id="MobiDB-lite"/>
    </source>
</evidence>
<protein>
    <recommendedName>
        <fullName evidence="4">Lipoprotein</fullName>
    </recommendedName>
</protein>
<proteinExistence type="predicted"/>
<evidence type="ECO:0000313" key="2">
    <source>
        <dbReference type="EMBL" id="SKB05557.1"/>
    </source>
</evidence>
<feature type="region of interest" description="Disordered" evidence="1">
    <location>
        <begin position="22"/>
        <end position="43"/>
    </location>
</feature>
<accession>A0A1T4YUM6</accession>
<organism evidence="2 3">
    <name type="scientific">Aeromicrobium choanae</name>
    <dbReference type="NCBI Taxonomy" id="1736691"/>
    <lineage>
        <taxon>Bacteria</taxon>
        <taxon>Bacillati</taxon>
        <taxon>Actinomycetota</taxon>
        <taxon>Actinomycetes</taxon>
        <taxon>Propionibacteriales</taxon>
        <taxon>Nocardioidaceae</taxon>
        <taxon>Aeromicrobium</taxon>
    </lineage>
</organism>
<dbReference type="AlphaFoldDB" id="A0A1T4YUM6"/>
<keyword evidence="3" id="KW-1185">Reference proteome</keyword>
<name>A0A1T4YUM6_9ACTN</name>
<dbReference type="Proteomes" id="UP000191040">
    <property type="component" value="Chromosome I"/>
</dbReference>
<dbReference type="STRING" id="1736691.SAMN06295964_0974"/>
<evidence type="ECO:0000313" key="3">
    <source>
        <dbReference type="Proteomes" id="UP000191040"/>
    </source>
</evidence>
<feature type="compositionally biased region" description="Low complexity" evidence="1">
    <location>
        <begin position="30"/>
        <end position="43"/>
    </location>
</feature>
<dbReference type="RefSeq" id="WP_153302876.1">
    <property type="nucleotide sequence ID" value="NZ_LT796768.1"/>
</dbReference>
<dbReference type="OrthoDB" id="9884012at2"/>
<gene>
    <name evidence="2" type="ORF">SAMN06295964_0974</name>
</gene>
<dbReference type="PROSITE" id="PS51257">
    <property type="entry name" value="PROKAR_LIPOPROTEIN"/>
    <property type="match status" value="1"/>
</dbReference>
<dbReference type="EMBL" id="LT796768">
    <property type="protein sequence ID" value="SKB05557.1"/>
    <property type="molecule type" value="Genomic_DNA"/>
</dbReference>